<proteinExistence type="predicted"/>
<organism evidence="3">
    <name type="scientific">Kitasatospora sp. CMC57</name>
    <dbReference type="NCBI Taxonomy" id="3231513"/>
    <lineage>
        <taxon>Bacteria</taxon>
        <taxon>Bacillati</taxon>
        <taxon>Actinomycetota</taxon>
        <taxon>Actinomycetes</taxon>
        <taxon>Kitasatosporales</taxon>
        <taxon>Streptomycetaceae</taxon>
        <taxon>Kitasatospora</taxon>
    </lineage>
</organism>
<feature type="region of interest" description="Disordered" evidence="1">
    <location>
        <begin position="203"/>
        <end position="241"/>
    </location>
</feature>
<evidence type="ECO:0000256" key="1">
    <source>
        <dbReference type="SAM" id="MobiDB-lite"/>
    </source>
</evidence>
<dbReference type="InterPro" id="IPR002818">
    <property type="entry name" value="DJ-1/PfpI"/>
</dbReference>
<reference evidence="3" key="1">
    <citation type="submission" date="2024-07" db="EMBL/GenBank/DDBJ databases">
        <title>Complete genome sequences of cellulolytic bacteria, Kitasatospora sp. CMC57 and Streptomyces sp. CMC78, isolated from Japanese agricultural soil.</title>
        <authorList>
            <person name="Hashimoto T."/>
            <person name="Ito M."/>
            <person name="Iwamoto M."/>
            <person name="Fukahori D."/>
            <person name="Shoda T."/>
            <person name="Sakoda M."/>
            <person name="Morohoshi T."/>
            <person name="Mitsuboshi M."/>
            <person name="Nishizawa T."/>
        </authorList>
    </citation>
    <scope>NUCLEOTIDE SEQUENCE</scope>
    <source>
        <strain evidence="3">CMC57</strain>
    </source>
</reference>
<dbReference type="RefSeq" id="WP_407991821.1">
    <property type="nucleotide sequence ID" value="NZ_AP035881.2"/>
</dbReference>
<dbReference type="InterPro" id="IPR029062">
    <property type="entry name" value="Class_I_gatase-like"/>
</dbReference>
<dbReference type="Gene3D" id="3.40.50.880">
    <property type="match status" value="1"/>
</dbReference>
<dbReference type="PANTHER" id="PTHR43130:SF14">
    <property type="entry name" value="DJ-1_PFPI DOMAIN-CONTAINING PROTEIN"/>
    <property type="match status" value="1"/>
</dbReference>
<dbReference type="SUPFAM" id="SSF52317">
    <property type="entry name" value="Class I glutamine amidotransferase-like"/>
    <property type="match status" value="1"/>
</dbReference>
<sequence>MNRDTTAPLTFGILVFDEVEVLDLGGPFEVFSTAGRLARTADDEPLLRVLTVAAAGRVVRARGGLKVMADHTLAEDPPFDVLVVPGGVTTAVEADATVIDWLTRRRQSAALTFSICTGAFLLAATGALDGRAATTHWEDQEELARRWPGTEVRSDVRWVDDGDVVTSAGISAGIDASLHLVGRLFGEQLARRTAHQMEYVWTPSGPHQVRSGGPRPPRHRHFDPPMDSTRTGARWGPSTGR</sequence>
<gene>
    <name evidence="3" type="ORF">KCMC57_61240</name>
</gene>
<accession>A0AB33K4N4</accession>
<dbReference type="AlphaFoldDB" id="A0AB33K4N4"/>
<dbReference type="InterPro" id="IPR052158">
    <property type="entry name" value="INH-QAR"/>
</dbReference>
<feature type="domain" description="DJ-1/PfpI" evidence="2">
    <location>
        <begin position="13"/>
        <end position="180"/>
    </location>
</feature>
<name>A0AB33K4N4_9ACTN</name>
<protein>
    <submittedName>
        <fullName evidence="3">DJ-1/PfpI family protein</fullName>
    </submittedName>
</protein>
<dbReference type="EMBL" id="AP035881">
    <property type="protein sequence ID" value="BFP49756.1"/>
    <property type="molecule type" value="Genomic_DNA"/>
</dbReference>
<dbReference type="GO" id="GO:0006355">
    <property type="term" value="P:regulation of DNA-templated transcription"/>
    <property type="evidence" value="ECO:0007669"/>
    <property type="project" value="TreeGrafter"/>
</dbReference>
<evidence type="ECO:0000259" key="2">
    <source>
        <dbReference type="Pfam" id="PF01965"/>
    </source>
</evidence>
<dbReference type="CDD" id="cd03139">
    <property type="entry name" value="GATase1_PfpI_2"/>
    <property type="match status" value="1"/>
</dbReference>
<dbReference type="PANTHER" id="PTHR43130">
    <property type="entry name" value="ARAC-FAMILY TRANSCRIPTIONAL REGULATOR"/>
    <property type="match status" value="1"/>
</dbReference>
<evidence type="ECO:0000313" key="3">
    <source>
        <dbReference type="EMBL" id="BFP49756.1"/>
    </source>
</evidence>
<dbReference type="Pfam" id="PF01965">
    <property type="entry name" value="DJ-1_PfpI"/>
    <property type="match status" value="1"/>
</dbReference>